<dbReference type="GO" id="GO:0016874">
    <property type="term" value="F:ligase activity"/>
    <property type="evidence" value="ECO:0007669"/>
    <property type="project" value="UniProtKB-KW"/>
</dbReference>
<reference evidence="4" key="1">
    <citation type="journal article" date="2019" name="Int. J. Syst. Evol. Microbiol.">
        <title>The Global Catalogue of Microorganisms (GCM) 10K type strain sequencing project: providing services to taxonomists for standard genome sequencing and annotation.</title>
        <authorList>
            <consortium name="The Broad Institute Genomics Platform"/>
            <consortium name="The Broad Institute Genome Sequencing Center for Infectious Disease"/>
            <person name="Wu L."/>
            <person name="Ma J."/>
        </authorList>
    </citation>
    <scope>NUCLEOTIDE SEQUENCE [LARGE SCALE GENOMIC DNA]</scope>
    <source>
        <strain evidence="4">CGMCC 1.15480</strain>
    </source>
</reference>
<dbReference type="InterPro" id="IPR000873">
    <property type="entry name" value="AMP-dep_synth/lig_dom"/>
</dbReference>
<accession>A0ABQ1NQN6</accession>
<evidence type="ECO:0000259" key="1">
    <source>
        <dbReference type="Pfam" id="PF00501"/>
    </source>
</evidence>
<dbReference type="InterPro" id="IPR042099">
    <property type="entry name" value="ANL_N_sf"/>
</dbReference>
<evidence type="ECO:0000313" key="4">
    <source>
        <dbReference type="Proteomes" id="UP000597761"/>
    </source>
</evidence>
<dbReference type="EMBL" id="BMJI01000001">
    <property type="protein sequence ID" value="GGC80119.1"/>
    <property type="molecule type" value="Genomic_DNA"/>
</dbReference>
<dbReference type="InterPro" id="IPR050237">
    <property type="entry name" value="ATP-dep_AMP-bd_enzyme"/>
</dbReference>
<dbReference type="Gene3D" id="3.30.300.30">
    <property type="match status" value="1"/>
</dbReference>
<feature type="domain" description="AMP-dependent synthetase/ligase" evidence="1">
    <location>
        <begin position="19"/>
        <end position="409"/>
    </location>
</feature>
<keyword evidence="3" id="KW-0436">Ligase</keyword>
<dbReference type="PANTHER" id="PTHR43767:SF1">
    <property type="entry name" value="NONRIBOSOMAL PEPTIDE SYNTHASE PES1 (EUROFUNG)-RELATED"/>
    <property type="match status" value="1"/>
</dbReference>
<dbReference type="RefSeq" id="WP_188665398.1">
    <property type="nucleotide sequence ID" value="NZ_BMJI01000001.1"/>
</dbReference>
<sequence>MTQSEDAADPATLTDLLAAAVRDHGDAPATDVSGQTLSYRALADRVDRAAAGLARLGVGRGDRVALVLPNCPAFLVAAFAVWRLGAIAVAHHPDSRGRELRHLFEDHTADVAIVWTRVADRVDRLPEDARPAHLITVSLTEDLPLRQRLALRLPSSAAHRRRETLGDRPAPRGSMAFTRLLEHGSAAALRRIDPPGADDAAVLQYTAGATGAPMGAILRHRNLTANVAQARAVLPELPAGAVVHGVLPFVHAWGLTLSLLLALRAGARLVLFPTVDLEDVVRAQQRLPAEYLVAVPPLLDRLAAAAEARDVRFDALRFAFSGGTALPERVRARWARIAGGPLIEGYGLSEASPLVLAGPPDGNAAPGTAGRPVPGTAIRVVDPDDPRRDTPGVAGELLVRGPQVFTGYWKKHTATRQVLLPDGWLRTGDVVTVADDDVVTVVDRVKDVIVSGGYAVTPSEVEAVLRDHQGVREAAVVGLLTVTGSEEVVAVVVMDEHARFREEALRAWCARRLAPWKVPRRIVAEDALPTDAFGAVNRRRLRHQLAELAFTGRLPVTDRAEGKRRR</sequence>
<evidence type="ECO:0000313" key="3">
    <source>
        <dbReference type="EMBL" id="GGC80119.1"/>
    </source>
</evidence>
<dbReference type="Proteomes" id="UP000597761">
    <property type="component" value="Unassembled WGS sequence"/>
</dbReference>
<dbReference type="InterPro" id="IPR045851">
    <property type="entry name" value="AMP-bd_C_sf"/>
</dbReference>
<dbReference type="Pfam" id="PF00501">
    <property type="entry name" value="AMP-binding"/>
    <property type="match status" value="1"/>
</dbReference>
<feature type="domain" description="AMP-binding enzyme C-terminal" evidence="2">
    <location>
        <begin position="460"/>
        <end position="530"/>
    </location>
</feature>
<protein>
    <submittedName>
        <fullName evidence="3">Long-chain-fatty-acid--CoA ligase</fullName>
    </submittedName>
</protein>
<gene>
    <name evidence="3" type="ORF">GCM10011512_03510</name>
</gene>
<dbReference type="Pfam" id="PF13193">
    <property type="entry name" value="AMP-binding_C"/>
    <property type="match status" value="1"/>
</dbReference>
<dbReference type="InterPro" id="IPR025110">
    <property type="entry name" value="AMP-bd_C"/>
</dbReference>
<comment type="caution">
    <text evidence="3">The sequence shown here is derived from an EMBL/GenBank/DDBJ whole genome shotgun (WGS) entry which is preliminary data.</text>
</comment>
<proteinExistence type="predicted"/>
<keyword evidence="4" id="KW-1185">Reference proteome</keyword>
<name>A0ABQ1NQN6_9MICC</name>
<dbReference type="Gene3D" id="3.40.50.12780">
    <property type="entry name" value="N-terminal domain of ligase-like"/>
    <property type="match status" value="1"/>
</dbReference>
<dbReference type="PANTHER" id="PTHR43767">
    <property type="entry name" value="LONG-CHAIN-FATTY-ACID--COA LIGASE"/>
    <property type="match status" value="1"/>
</dbReference>
<dbReference type="SUPFAM" id="SSF56801">
    <property type="entry name" value="Acetyl-CoA synthetase-like"/>
    <property type="match status" value="1"/>
</dbReference>
<evidence type="ECO:0000259" key="2">
    <source>
        <dbReference type="Pfam" id="PF13193"/>
    </source>
</evidence>
<organism evidence="3 4">
    <name type="scientific">Tersicoccus solisilvae</name>
    <dbReference type="NCBI Taxonomy" id="1882339"/>
    <lineage>
        <taxon>Bacteria</taxon>
        <taxon>Bacillati</taxon>
        <taxon>Actinomycetota</taxon>
        <taxon>Actinomycetes</taxon>
        <taxon>Micrococcales</taxon>
        <taxon>Micrococcaceae</taxon>
        <taxon>Tersicoccus</taxon>
    </lineage>
</organism>